<reference evidence="5" key="1">
    <citation type="submission" date="2021-02" db="EMBL/GenBank/DDBJ databases">
        <authorList>
            <person name="Nowell W R."/>
        </authorList>
    </citation>
    <scope>NUCLEOTIDE SEQUENCE</scope>
    <source>
        <strain evidence="5">Ploen Becks lab</strain>
    </source>
</reference>
<dbReference type="PANTHER" id="PTHR20903">
    <property type="entry name" value="PREFOLDIN SUBUNIT 1-RELATED"/>
    <property type="match status" value="1"/>
</dbReference>
<dbReference type="EMBL" id="CAJNOC010004198">
    <property type="protein sequence ID" value="CAF1012959.1"/>
    <property type="molecule type" value="Genomic_DNA"/>
</dbReference>
<dbReference type="GO" id="GO:0005737">
    <property type="term" value="C:cytoplasm"/>
    <property type="evidence" value="ECO:0007669"/>
    <property type="project" value="TreeGrafter"/>
</dbReference>
<dbReference type="CDD" id="cd23164">
    <property type="entry name" value="Prefoldin_1"/>
    <property type="match status" value="1"/>
</dbReference>
<comment type="subunit">
    <text evidence="2">Heterohexamer of two PFD-alpha type and four PFD-beta type subunits.</text>
</comment>
<dbReference type="Gene3D" id="1.10.287.370">
    <property type="match status" value="1"/>
</dbReference>
<protein>
    <recommendedName>
        <fullName evidence="7">Prefoldin subunit 1</fullName>
    </recommendedName>
</protein>
<dbReference type="GO" id="GO:0016272">
    <property type="term" value="C:prefoldin complex"/>
    <property type="evidence" value="ECO:0007669"/>
    <property type="project" value="InterPro"/>
</dbReference>
<evidence type="ECO:0000313" key="6">
    <source>
        <dbReference type="Proteomes" id="UP000663879"/>
    </source>
</evidence>
<keyword evidence="3" id="KW-0143">Chaperone</keyword>
<sequence length="128" mass="14795">MSTAVLHPNVDLELKKAFEDLQVKMLTNRNQMKVIGAQVDQLKRQIQHAKLTESELNQLEKSVPMYEGIGRMFVLSDKDKVMKNLDTKAKNYETKIQSLEKSKEYLEKSLKDSEQSLRELISVKQGKK</sequence>
<keyword evidence="4" id="KW-0175">Coiled coil</keyword>
<dbReference type="PANTHER" id="PTHR20903:SF0">
    <property type="entry name" value="PREFOLDIN SUBUNIT 1"/>
    <property type="match status" value="1"/>
</dbReference>
<dbReference type="GO" id="GO:0044183">
    <property type="term" value="F:protein folding chaperone"/>
    <property type="evidence" value="ECO:0007669"/>
    <property type="project" value="TreeGrafter"/>
</dbReference>
<evidence type="ECO:0000256" key="2">
    <source>
        <dbReference type="ARBA" id="ARBA00011695"/>
    </source>
</evidence>
<evidence type="ECO:0000313" key="5">
    <source>
        <dbReference type="EMBL" id="CAF1012959.1"/>
    </source>
</evidence>
<dbReference type="AlphaFoldDB" id="A0A814HPQ9"/>
<feature type="coiled-coil region" evidence="4">
    <location>
        <begin position="39"/>
        <end position="116"/>
    </location>
</feature>
<gene>
    <name evidence="5" type="ORF">OXX778_LOCUS16985</name>
</gene>
<dbReference type="SUPFAM" id="SSF46579">
    <property type="entry name" value="Prefoldin"/>
    <property type="match status" value="1"/>
</dbReference>
<dbReference type="Pfam" id="PF01920">
    <property type="entry name" value="Prefoldin_2"/>
    <property type="match status" value="1"/>
</dbReference>
<evidence type="ECO:0000256" key="1">
    <source>
        <dbReference type="ARBA" id="ARBA00008045"/>
    </source>
</evidence>
<name>A0A814HPQ9_9BILA</name>
<dbReference type="InterPro" id="IPR002777">
    <property type="entry name" value="PFD_beta-like"/>
</dbReference>
<evidence type="ECO:0000256" key="4">
    <source>
        <dbReference type="SAM" id="Coils"/>
    </source>
</evidence>
<accession>A0A814HPQ9</accession>
<dbReference type="Proteomes" id="UP000663879">
    <property type="component" value="Unassembled WGS sequence"/>
</dbReference>
<evidence type="ECO:0000256" key="3">
    <source>
        <dbReference type="ARBA" id="ARBA00023186"/>
    </source>
</evidence>
<comment type="caution">
    <text evidence="5">The sequence shown here is derived from an EMBL/GenBank/DDBJ whole genome shotgun (WGS) entry which is preliminary data.</text>
</comment>
<dbReference type="OrthoDB" id="5242628at2759"/>
<evidence type="ECO:0008006" key="7">
    <source>
        <dbReference type="Google" id="ProtNLM"/>
    </source>
</evidence>
<comment type="similarity">
    <text evidence="1">Belongs to the prefoldin subunit beta family.</text>
</comment>
<organism evidence="5 6">
    <name type="scientific">Brachionus calyciflorus</name>
    <dbReference type="NCBI Taxonomy" id="104777"/>
    <lineage>
        <taxon>Eukaryota</taxon>
        <taxon>Metazoa</taxon>
        <taxon>Spiralia</taxon>
        <taxon>Gnathifera</taxon>
        <taxon>Rotifera</taxon>
        <taxon>Eurotatoria</taxon>
        <taxon>Monogononta</taxon>
        <taxon>Pseudotrocha</taxon>
        <taxon>Ploima</taxon>
        <taxon>Brachionidae</taxon>
        <taxon>Brachionus</taxon>
    </lineage>
</organism>
<dbReference type="InterPro" id="IPR009053">
    <property type="entry name" value="Prefoldin"/>
</dbReference>
<proteinExistence type="inferred from homology"/>
<dbReference type="GO" id="GO:0051082">
    <property type="term" value="F:unfolded protein binding"/>
    <property type="evidence" value="ECO:0007669"/>
    <property type="project" value="InterPro"/>
</dbReference>
<keyword evidence="6" id="KW-1185">Reference proteome</keyword>